<dbReference type="Gene3D" id="3.40.109.10">
    <property type="entry name" value="NADH Oxidase"/>
    <property type="match status" value="1"/>
</dbReference>
<dbReference type="GO" id="GO:0005829">
    <property type="term" value="C:cytosol"/>
    <property type="evidence" value="ECO:0007669"/>
    <property type="project" value="TreeGrafter"/>
</dbReference>
<dbReference type="InterPro" id="IPR033878">
    <property type="entry name" value="NfsB-like"/>
</dbReference>
<dbReference type="AlphaFoldDB" id="A0A5J5HUD5"/>
<gene>
    <name evidence="9" type="ORF">F4V44_12670</name>
</gene>
<evidence type="ECO:0000256" key="4">
    <source>
        <dbReference type="ARBA" id="ARBA00022643"/>
    </source>
</evidence>
<dbReference type="InterPro" id="IPR029479">
    <property type="entry name" value="Nitroreductase"/>
</dbReference>
<comment type="caution">
    <text evidence="9">The sequence shown here is derived from an EMBL/GenBank/DDBJ whole genome shotgun (WGS) entry which is preliminary data.</text>
</comment>
<evidence type="ECO:0000256" key="5">
    <source>
        <dbReference type="ARBA" id="ARBA00022857"/>
    </source>
</evidence>
<comment type="cofactor">
    <cofactor evidence="1">
        <name>FMN</name>
        <dbReference type="ChEBI" id="CHEBI:58210"/>
    </cofactor>
</comment>
<evidence type="ECO:0000313" key="10">
    <source>
        <dbReference type="Proteomes" id="UP000326671"/>
    </source>
</evidence>
<name>A0A5J5HUD5_9BACI</name>
<organism evidence="9 10">
    <name type="scientific">Niallia endozanthoxylica</name>
    <dbReference type="NCBI Taxonomy" id="2036016"/>
    <lineage>
        <taxon>Bacteria</taxon>
        <taxon>Bacillati</taxon>
        <taxon>Bacillota</taxon>
        <taxon>Bacilli</taxon>
        <taxon>Bacillales</taxon>
        <taxon>Bacillaceae</taxon>
        <taxon>Niallia</taxon>
    </lineage>
</organism>
<dbReference type="PANTHER" id="PTHR23026:SF125">
    <property type="entry name" value="OXYGEN-INSENSITIVE NAD(P)H NITROREDUCTASE"/>
    <property type="match status" value="1"/>
</dbReference>
<reference evidence="9 10" key="1">
    <citation type="submission" date="2019-09" db="EMBL/GenBank/DDBJ databases">
        <title>Whole genome sequences of isolates from the Mars Exploration Rovers.</title>
        <authorList>
            <person name="Seuylemezian A."/>
            <person name="Vaishampayan P."/>
        </authorList>
    </citation>
    <scope>NUCLEOTIDE SEQUENCE [LARGE SCALE GENOMIC DNA]</scope>
    <source>
        <strain evidence="9 10">MER_TA_151</strain>
    </source>
</reference>
<evidence type="ECO:0000256" key="7">
    <source>
        <dbReference type="ARBA" id="ARBA00023027"/>
    </source>
</evidence>
<dbReference type="EMBL" id="VYKL01000018">
    <property type="protein sequence ID" value="KAA9023977.1"/>
    <property type="molecule type" value="Genomic_DNA"/>
</dbReference>
<dbReference type="Proteomes" id="UP000326671">
    <property type="component" value="Unassembled WGS sequence"/>
</dbReference>
<evidence type="ECO:0000256" key="1">
    <source>
        <dbReference type="ARBA" id="ARBA00001917"/>
    </source>
</evidence>
<feature type="domain" description="Nitroreductase" evidence="8">
    <location>
        <begin position="18"/>
        <end position="202"/>
    </location>
</feature>
<dbReference type="SUPFAM" id="SSF55469">
    <property type="entry name" value="FMN-dependent nitroreductase-like"/>
    <property type="match status" value="1"/>
</dbReference>
<dbReference type="GO" id="GO:0046857">
    <property type="term" value="F:oxidoreductase activity, acting on other nitrogenous compounds as donors, with NAD or NADP as acceptor"/>
    <property type="evidence" value="ECO:0007669"/>
    <property type="project" value="TreeGrafter"/>
</dbReference>
<keyword evidence="3" id="KW-0285">Flavoprotein</keyword>
<dbReference type="CDD" id="cd02149">
    <property type="entry name" value="NfsB-like"/>
    <property type="match status" value="1"/>
</dbReference>
<keyword evidence="6" id="KW-0560">Oxidoreductase</keyword>
<dbReference type="Pfam" id="PF00881">
    <property type="entry name" value="Nitroreductase"/>
    <property type="match status" value="1"/>
</dbReference>
<dbReference type="PANTHER" id="PTHR23026">
    <property type="entry name" value="NADPH NITROREDUCTASE"/>
    <property type="match status" value="1"/>
</dbReference>
<keyword evidence="7" id="KW-0520">NAD</keyword>
<evidence type="ECO:0000256" key="2">
    <source>
        <dbReference type="ARBA" id="ARBA00007118"/>
    </source>
</evidence>
<comment type="similarity">
    <text evidence="2">Belongs to the nitroreductase family.</text>
</comment>
<evidence type="ECO:0000313" key="9">
    <source>
        <dbReference type="EMBL" id="KAA9023977.1"/>
    </source>
</evidence>
<accession>A0A5J5HUD5</accession>
<evidence type="ECO:0000256" key="3">
    <source>
        <dbReference type="ARBA" id="ARBA00022630"/>
    </source>
</evidence>
<keyword evidence="5" id="KW-0521">NADP</keyword>
<evidence type="ECO:0000256" key="6">
    <source>
        <dbReference type="ARBA" id="ARBA00023002"/>
    </source>
</evidence>
<dbReference type="InterPro" id="IPR000415">
    <property type="entry name" value="Nitroreductase-like"/>
</dbReference>
<dbReference type="InterPro" id="IPR050627">
    <property type="entry name" value="Nitroreductase/BluB"/>
</dbReference>
<protein>
    <submittedName>
        <fullName evidence="9">NAD(P)H-dependent oxidoreductase</fullName>
    </submittedName>
</protein>
<keyword evidence="10" id="KW-1185">Reference proteome</keyword>
<dbReference type="RefSeq" id="WP_150440377.1">
    <property type="nucleotide sequence ID" value="NZ_VYKL01000018.1"/>
</dbReference>
<dbReference type="GO" id="GO:0046256">
    <property type="term" value="P:2,4,6-trinitrotoluene catabolic process"/>
    <property type="evidence" value="ECO:0007669"/>
    <property type="project" value="TreeGrafter"/>
</dbReference>
<evidence type="ECO:0000259" key="8">
    <source>
        <dbReference type="Pfam" id="PF00881"/>
    </source>
</evidence>
<proteinExistence type="inferred from homology"/>
<keyword evidence="4" id="KW-0288">FMN</keyword>
<dbReference type="OrthoDB" id="9809288at2"/>
<sequence>MSKLMMKKQEILDAFYFRHATKEYDANKKISEEDFQLILEAGRLSPSSYGLEPWKFLVVQSPEFRERLAKVASGAAVKLKGASHFIILLARVDMRYDSEYIINHMKSVQKMPDDTIEMVLKGFKEFQETKWNMLNNERTLFDWASKQTYIALANMMTAAAQIEIDSTPIEGFHFDDVHALLESEGLLENGTYKPSVMAAFGYRKEDPQRPKTRKSLNEIVQWI</sequence>